<dbReference type="InterPro" id="IPR032710">
    <property type="entry name" value="NTF2-like_dom_sf"/>
</dbReference>
<name>A0A9Q9IQ16_9ACTN</name>
<protein>
    <recommendedName>
        <fullName evidence="3">SnoaL-like domain-containing protein</fullName>
    </recommendedName>
</protein>
<dbReference type="SUPFAM" id="SSF54427">
    <property type="entry name" value="NTF2-like"/>
    <property type="match status" value="1"/>
</dbReference>
<evidence type="ECO:0000313" key="2">
    <source>
        <dbReference type="Proteomes" id="UP001058003"/>
    </source>
</evidence>
<reference evidence="1" key="1">
    <citation type="submission" date="2021-04" db="EMBL/GenBank/DDBJ databases">
        <title>Dactylosporangium aurantiacum NRRL B-8018 full assembly.</title>
        <authorList>
            <person name="Hartkoorn R.C."/>
            <person name="Beaudoing E."/>
            <person name="Hot D."/>
        </authorList>
    </citation>
    <scope>NUCLEOTIDE SEQUENCE</scope>
    <source>
        <strain evidence="1">NRRL B-8018</strain>
    </source>
</reference>
<dbReference type="Proteomes" id="UP001058003">
    <property type="component" value="Chromosome"/>
</dbReference>
<evidence type="ECO:0008006" key="3">
    <source>
        <dbReference type="Google" id="ProtNLM"/>
    </source>
</evidence>
<sequence>MTMTMAMTDNDTQDLIDRYVAVWGEADDGRRAAAVRALWTDDAFHVLRAPQELRQAAAALGFDRLELQARGHAELEVRVARAYREFVAPGTFTFRARGDGERLRDVVTFRWEMVPRAGGDPAGAGLEVLVLGTDGRIARDYQFIEA</sequence>
<accession>A0A9Q9IQ16</accession>
<keyword evidence="2" id="KW-1185">Reference proteome</keyword>
<proteinExistence type="predicted"/>
<organism evidence="1 2">
    <name type="scientific">Dactylosporangium aurantiacum</name>
    <dbReference type="NCBI Taxonomy" id="35754"/>
    <lineage>
        <taxon>Bacteria</taxon>
        <taxon>Bacillati</taxon>
        <taxon>Actinomycetota</taxon>
        <taxon>Actinomycetes</taxon>
        <taxon>Micromonosporales</taxon>
        <taxon>Micromonosporaceae</taxon>
        <taxon>Dactylosporangium</taxon>
    </lineage>
</organism>
<dbReference type="EMBL" id="CP073767">
    <property type="protein sequence ID" value="UWZ59163.1"/>
    <property type="molecule type" value="Genomic_DNA"/>
</dbReference>
<dbReference type="AlphaFoldDB" id="A0A9Q9IQ16"/>
<dbReference type="Gene3D" id="3.10.450.50">
    <property type="match status" value="1"/>
</dbReference>
<dbReference type="KEGG" id="daur:Daura_25195"/>
<evidence type="ECO:0000313" key="1">
    <source>
        <dbReference type="EMBL" id="UWZ59163.1"/>
    </source>
</evidence>
<gene>
    <name evidence="1" type="ORF">Daura_25195</name>
</gene>